<sequence>MRRLRQTKHRRHGALQAMRMAMLSSLSRRKKWRSQRPIASERVAMSYATPEEEAAMILLNLKNGNKNTGGLTRGSGQIAGPSSQTPGRTVDDGLEFDSDETEILPDINTDDETDEDDNLPEKLVNVRRNPSRRARPADMKE</sequence>
<dbReference type="EMBL" id="JAPVEA010000002">
    <property type="protein sequence ID" value="KAJ5460683.1"/>
    <property type="molecule type" value="Genomic_DNA"/>
</dbReference>
<accession>A0AAD6CEB5</accession>
<dbReference type="GeneID" id="81595861"/>
<organism evidence="2 3">
    <name type="scientific">Penicillium daleae</name>
    <dbReference type="NCBI Taxonomy" id="63821"/>
    <lineage>
        <taxon>Eukaryota</taxon>
        <taxon>Fungi</taxon>
        <taxon>Dikarya</taxon>
        <taxon>Ascomycota</taxon>
        <taxon>Pezizomycotina</taxon>
        <taxon>Eurotiomycetes</taxon>
        <taxon>Eurotiomycetidae</taxon>
        <taxon>Eurotiales</taxon>
        <taxon>Aspergillaceae</taxon>
        <taxon>Penicillium</taxon>
    </lineage>
</organism>
<protein>
    <submittedName>
        <fullName evidence="2">Uncharacterized protein</fullName>
    </submittedName>
</protein>
<proteinExistence type="predicted"/>
<feature type="compositionally biased region" description="Acidic residues" evidence="1">
    <location>
        <begin position="92"/>
        <end position="118"/>
    </location>
</feature>
<dbReference type="RefSeq" id="XP_056769725.1">
    <property type="nucleotide sequence ID" value="XM_056905618.1"/>
</dbReference>
<evidence type="ECO:0000313" key="3">
    <source>
        <dbReference type="Proteomes" id="UP001213681"/>
    </source>
</evidence>
<name>A0AAD6CEB5_9EURO</name>
<reference evidence="2" key="1">
    <citation type="submission" date="2022-12" db="EMBL/GenBank/DDBJ databases">
        <authorList>
            <person name="Petersen C."/>
        </authorList>
    </citation>
    <scope>NUCLEOTIDE SEQUENCE</scope>
    <source>
        <strain evidence="2">IBT 16125</strain>
    </source>
</reference>
<evidence type="ECO:0000256" key="1">
    <source>
        <dbReference type="SAM" id="MobiDB-lite"/>
    </source>
</evidence>
<dbReference type="Proteomes" id="UP001213681">
    <property type="component" value="Unassembled WGS sequence"/>
</dbReference>
<gene>
    <name evidence="2" type="ORF">N7458_002235</name>
</gene>
<reference evidence="2" key="2">
    <citation type="journal article" date="2023" name="IMA Fungus">
        <title>Comparative genomic study of the Penicillium genus elucidates a diverse pangenome and 15 lateral gene transfer events.</title>
        <authorList>
            <person name="Petersen C."/>
            <person name="Sorensen T."/>
            <person name="Nielsen M.R."/>
            <person name="Sondergaard T.E."/>
            <person name="Sorensen J.L."/>
            <person name="Fitzpatrick D.A."/>
            <person name="Frisvad J.C."/>
            <person name="Nielsen K.L."/>
        </authorList>
    </citation>
    <scope>NUCLEOTIDE SEQUENCE</scope>
    <source>
        <strain evidence="2">IBT 16125</strain>
    </source>
</reference>
<dbReference type="AlphaFoldDB" id="A0AAD6CEB5"/>
<keyword evidence="3" id="KW-1185">Reference proteome</keyword>
<evidence type="ECO:0000313" key="2">
    <source>
        <dbReference type="EMBL" id="KAJ5460683.1"/>
    </source>
</evidence>
<comment type="caution">
    <text evidence="2">The sequence shown here is derived from an EMBL/GenBank/DDBJ whole genome shotgun (WGS) entry which is preliminary data.</text>
</comment>
<feature type="region of interest" description="Disordered" evidence="1">
    <location>
        <begin position="67"/>
        <end position="141"/>
    </location>
</feature>